<keyword evidence="5 7" id="KW-0472">Membrane</keyword>
<gene>
    <name evidence="9" type="ORF">BHE16_10725</name>
</gene>
<evidence type="ECO:0000256" key="6">
    <source>
        <dbReference type="SAM" id="MobiDB-lite"/>
    </source>
</evidence>
<dbReference type="OrthoDB" id="3267562at2"/>
<keyword evidence="3 7" id="KW-0812">Transmembrane</keyword>
<dbReference type="GO" id="GO:0005886">
    <property type="term" value="C:plasma membrane"/>
    <property type="evidence" value="ECO:0007669"/>
    <property type="project" value="UniProtKB-SubCell"/>
</dbReference>
<reference evidence="9 10" key="1">
    <citation type="submission" date="2016-11" db="EMBL/GenBank/DDBJ databases">
        <title>Genome sequencing of Zhihengliuella aestuarii B18 antagonistic to Plasmodiophora brassicae.</title>
        <authorList>
            <person name="Luo Y."/>
        </authorList>
    </citation>
    <scope>NUCLEOTIDE SEQUENCE [LARGE SCALE GENOMIC DNA]</scope>
    <source>
        <strain evidence="9 10">B18</strain>
    </source>
</reference>
<evidence type="ECO:0000256" key="7">
    <source>
        <dbReference type="SAM" id="Phobius"/>
    </source>
</evidence>
<comment type="subcellular location">
    <subcellularLocation>
        <location evidence="1">Cell membrane</location>
        <topology evidence="1">Multi-pass membrane protein</topology>
    </subcellularLocation>
</comment>
<organism evidence="9 10">
    <name type="scientific">Neomicrococcus aestuarii</name>
    <dbReference type="NCBI Taxonomy" id="556325"/>
    <lineage>
        <taxon>Bacteria</taxon>
        <taxon>Bacillati</taxon>
        <taxon>Actinomycetota</taxon>
        <taxon>Actinomycetes</taxon>
        <taxon>Micrococcales</taxon>
        <taxon>Micrococcaceae</taxon>
        <taxon>Neomicrococcus</taxon>
    </lineage>
</organism>
<dbReference type="PANTHER" id="PTHR35007">
    <property type="entry name" value="INTEGRAL MEMBRANE PROTEIN-RELATED"/>
    <property type="match status" value="1"/>
</dbReference>
<sequence length="198" mass="21150">MNALITMGIIAVLVAGAVWIWMGADQPRRRVPGPRISKSRGLLPRRGNSESTPSIDESVSLVEDQVPLILDLTAAMLSTGLSLTEALRALATSVPSCRPLTRVARSLELGMSWEDAWDGVDDQLRPLESALAFSRLAGASSSSLLKDSAASSRRVVHRVFEKKASELGVKLILPLGLCALPAFMMLGVGPLVISLLPR</sequence>
<dbReference type="EMBL" id="CP018135">
    <property type="protein sequence ID" value="APF41387.1"/>
    <property type="molecule type" value="Genomic_DNA"/>
</dbReference>
<dbReference type="KEGG" id="nae:BHE16_10725"/>
<evidence type="ECO:0000313" key="9">
    <source>
        <dbReference type="EMBL" id="APF41387.1"/>
    </source>
</evidence>
<evidence type="ECO:0000256" key="5">
    <source>
        <dbReference type="ARBA" id="ARBA00023136"/>
    </source>
</evidence>
<feature type="domain" description="Type II secretion system protein GspF" evidence="8">
    <location>
        <begin position="70"/>
        <end position="186"/>
    </location>
</feature>
<evidence type="ECO:0000313" key="10">
    <source>
        <dbReference type="Proteomes" id="UP000183530"/>
    </source>
</evidence>
<keyword evidence="2" id="KW-1003">Cell membrane</keyword>
<feature type="transmembrane region" description="Helical" evidence="7">
    <location>
        <begin position="171"/>
        <end position="196"/>
    </location>
</feature>
<evidence type="ECO:0000259" key="8">
    <source>
        <dbReference type="Pfam" id="PF00482"/>
    </source>
</evidence>
<keyword evidence="10" id="KW-1185">Reference proteome</keyword>
<name>A0A1L2ZQD9_9MICC</name>
<keyword evidence="4 7" id="KW-1133">Transmembrane helix</keyword>
<evidence type="ECO:0000256" key="2">
    <source>
        <dbReference type="ARBA" id="ARBA00022475"/>
    </source>
</evidence>
<dbReference type="InterPro" id="IPR018076">
    <property type="entry name" value="T2SS_GspF_dom"/>
</dbReference>
<proteinExistence type="predicted"/>
<dbReference type="STRING" id="556325.BHE16_10725"/>
<feature type="region of interest" description="Disordered" evidence="6">
    <location>
        <begin position="31"/>
        <end position="55"/>
    </location>
</feature>
<accession>A0A1L2ZQD9</accession>
<dbReference type="Proteomes" id="UP000183530">
    <property type="component" value="Chromosome"/>
</dbReference>
<feature type="transmembrane region" description="Helical" evidence="7">
    <location>
        <begin position="6"/>
        <end position="24"/>
    </location>
</feature>
<dbReference type="PANTHER" id="PTHR35007:SF3">
    <property type="entry name" value="POSSIBLE CONSERVED ALANINE RICH MEMBRANE PROTEIN"/>
    <property type="match status" value="1"/>
</dbReference>
<protein>
    <recommendedName>
        <fullName evidence="8">Type II secretion system protein GspF domain-containing protein</fullName>
    </recommendedName>
</protein>
<evidence type="ECO:0000256" key="4">
    <source>
        <dbReference type="ARBA" id="ARBA00022989"/>
    </source>
</evidence>
<dbReference type="Pfam" id="PF00482">
    <property type="entry name" value="T2SSF"/>
    <property type="match status" value="1"/>
</dbReference>
<evidence type="ECO:0000256" key="1">
    <source>
        <dbReference type="ARBA" id="ARBA00004651"/>
    </source>
</evidence>
<dbReference type="AlphaFoldDB" id="A0A1L2ZQD9"/>
<evidence type="ECO:0000256" key="3">
    <source>
        <dbReference type="ARBA" id="ARBA00022692"/>
    </source>
</evidence>